<dbReference type="PANTHER" id="PTHR46599">
    <property type="entry name" value="PIGGYBAC TRANSPOSABLE ELEMENT-DERIVED PROTEIN 4"/>
    <property type="match status" value="1"/>
</dbReference>
<dbReference type="InterPro" id="IPR029526">
    <property type="entry name" value="PGBD"/>
</dbReference>
<proteinExistence type="predicted"/>
<dbReference type="STRING" id="761204.W2QTU9"/>
<name>W2QTU9_PHYN3</name>
<accession>W2QTU9</accession>
<organism evidence="3 4">
    <name type="scientific">Phytophthora nicotianae (strain INRA-310)</name>
    <name type="common">Phytophthora parasitica</name>
    <dbReference type="NCBI Taxonomy" id="761204"/>
    <lineage>
        <taxon>Eukaryota</taxon>
        <taxon>Sar</taxon>
        <taxon>Stramenopiles</taxon>
        <taxon>Oomycota</taxon>
        <taxon>Peronosporomycetes</taxon>
        <taxon>Peronosporales</taxon>
        <taxon>Peronosporaceae</taxon>
        <taxon>Phytophthora</taxon>
    </lineage>
</organism>
<evidence type="ECO:0000259" key="2">
    <source>
        <dbReference type="Pfam" id="PF13843"/>
    </source>
</evidence>
<dbReference type="GeneID" id="20176165"/>
<dbReference type="RefSeq" id="XP_008898318.1">
    <property type="nucleotide sequence ID" value="XM_008900070.1"/>
</dbReference>
<reference evidence="4" key="1">
    <citation type="submission" date="2011-12" db="EMBL/GenBank/DDBJ databases">
        <authorList>
            <consortium name="The Broad Institute Genome Sequencing Platform"/>
            <person name="Russ C."/>
            <person name="Tyler B."/>
            <person name="Panabieres F."/>
            <person name="Shan W."/>
            <person name="Tripathy S."/>
            <person name="Grunwald N."/>
            <person name="Machado M."/>
            <person name="Young S.K."/>
            <person name="Zeng Q."/>
            <person name="Gargeya S."/>
            <person name="Fitzgerald M."/>
            <person name="Haas B."/>
            <person name="Abouelleil A."/>
            <person name="Alvarado L."/>
            <person name="Arachchi H.M."/>
            <person name="Berlin A."/>
            <person name="Chapman S.B."/>
            <person name="Gearin G."/>
            <person name="Goldberg J."/>
            <person name="Griggs A."/>
            <person name="Gujja S."/>
            <person name="Hansen M."/>
            <person name="Heiman D."/>
            <person name="Howarth C."/>
            <person name="Larimer J."/>
            <person name="Lui A."/>
            <person name="MacDonald P.J.P."/>
            <person name="McCowen C."/>
            <person name="Montmayeur A."/>
            <person name="Murphy C."/>
            <person name="Neiman D."/>
            <person name="Pearson M."/>
            <person name="Priest M."/>
            <person name="Roberts A."/>
            <person name="Saif S."/>
            <person name="Shea T."/>
            <person name="Sisk P."/>
            <person name="Stolte C."/>
            <person name="Sykes S."/>
            <person name="Wortman J."/>
            <person name="Nusbaum C."/>
            <person name="Birren B."/>
        </authorList>
    </citation>
    <scope>NUCLEOTIDE SEQUENCE [LARGE SCALE GENOMIC DNA]</scope>
    <source>
        <strain evidence="4">INRA-310</strain>
    </source>
</reference>
<evidence type="ECO:0000313" key="3">
    <source>
        <dbReference type="EMBL" id="ETN15919.1"/>
    </source>
</evidence>
<feature type="region of interest" description="Disordered" evidence="1">
    <location>
        <begin position="692"/>
        <end position="716"/>
    </location>
</feature>
<protein>
    <recommendedName>
        <fullName evidence="2">PiggyBac transposable element-derived protein domain-containing protein</fullName>
    </recommendedName>
</protein>
<dbReference type="AlphaFoldDB" id="W2QTU9"/>
<dbReference type="Proteomes" id="UP000018817">
    <property type="component" value="Unassembled WGS sequence"/>
</dbReference>
<reference evidence="3 4" key="2">
    <citation type="submission" date="2013-11" db="EMBL/GenBank/DDBJ databases">
        <title>The Genome Sequence of Phytophthora parasitica INRA-310.</title>
        <authorList>
            <consortium name="The Broad Institute Genomics Platform"/>
            <person name="Russ C."/>
            <person name="Tyler B."/>
            <person name="Panabieres F."/>
            <person name="Shan W."/>
            <person name="Tripathy S."/>
            <person name="Grunwald N."/>
            <person name="Machado M."/>
            <person name="Johnson C.S."/>
            <person name="Arredondo F."/>
            <person name="Hong C."/>
            <person name="Coffey M."/>
            <person name="Young S.K."/>
            <person name="Zeng Q."/>
            <person name="Gargeya S."/>
            <person name="Fitzgerald M."/>
            <person name="Abouelleil A."/>
            <person name="Alvarado L."/>
            <person name="Chapman S.B."/>
            <person name="Gainer-Dewar J."/>
            <person name="Goldberg J."/>
            <person name="Griggs A."/>
            <person name="Gujja S."/>
            <person name="Hansen M."/>
            <person name="Howarth C."/>
            <person name="Imamovic A."/>
            <person name="Ireland A."/>
            <person name="Larimer J."/>
            <person name="McCowan C."/>
            <person name="Murphy C."/>
            <person name="Pearson M."/>
            <person name="Poon T.W."/>
            <person name="Priest M."/>
            <person name="Roberts A."/>
            <person name="Saif S."/>
            <person name="Shea T."/>
            <person name="Sykes S."/>
            <person name="Wortman J."/>
            <person name="Nusbaum C."/>
            <person name="Birren B."/>
        </authorList>
    </citation>
    <scope>NUCLEOTIDE SEQUENCE [LARGE SCALE GENOMIC DNA]</scope>
    <source>
        <strain evidence="3 4">INRA-310</strain>
    </source>
</reference>
<sequence>MARIRASARGKTDAVAAVARDIDFRHLWRQSRGAGWTSKRPRDMQSQWSPGGVHSFVGEDAVVVHAIESGLLGDVDDVESEVDAVGEGVEAAEVVAIGNEGRAEADGDEDIRPSQIDTSAQLSQNTLNELFGSESDSEVDLSQAAVTRAFDVSPGDLHAADSQRDCDANLQQLSEVSRAESDGAQVDAAAVETTRALRPRVHVKKDVNYVPQDEKPPLPNMDLKRSFAPHWSMTEDGAVPAGNFGWLMGRIRCQEILRDLHFVDNEADRTRDKLWKLRPVIDKLQQRFLAGWTLPAVFSFDEGVLPSTFRRNTTRMFTPDKPHRYGSQMFMLCDSRTAYCHRFEMYAGKRNPGEGGDTSFDHMTGDAAVVRNMKMVLESKQRHPWHLVVVDRFYSPILLAIELLRFDKQVKEQRKTRSAAIPRGFFLFSRSTAVPSMVAFHWWDRKPVHYLCTGSSMAVSSIQRNPKRVGPETVPCPAAVNDYQRWMGGVDVHDQLRLQRFSLQTSTRFTKYYKCLFLGFVDLALVNAYISHKETARLAGTPSMSRGDCFCILQNQLLQLKAADFAGVDVTPPANSQKRRRTHVRLSHALEKSEDWVTVSGVQKRRQRSCKVRALLRSNPKKKSYATTFYCERCSVDSAKCWLCNKIRHSFKGVTKTCFAIWHEDFECGQSIPVTLGKKVVLRRPGQVAGERKKTRRELELHEDDAEGEECETDEV</sequence>
<evidence type="ECO:0000256" key="1">
    <source>
        <dbReference type="SAM" id="MobiDB-lite"/>
    </source>
</evidence>
<dbReference type="Pfam" id="PF13843">
    <property type="entry name" value="DDE_Tnp_1_7"/>
    <property type="match status" value="1"/>
</dbReference>
<dbReference type="VEuPathDB" id="FungiDB:PPTG_06182"/>
<dbReference type="PANTHER" id="PTHR46599:SF3">
    <property type="entry name" value="PIGGYBAC TRANSPOSABLE ELEMENT-DERIVED PROTEIN 4"/>
    <property type="match status" value="1"/>
</dbReference>
<dbReference type="EMBL" id="KI669569">
    <property type="protein sequence ID" value="ETN15919.1"/>
    <property type="molecule type" value="Genomic_DNA"/>
</dbReference>
<evidence type="ECO:0000313" key="4">
    <source>
        <dbReference type="Proteomes" id="UP000018817"/>
    </source>
</evidence>
<feature type="domain" description="PiggyBac transposable element-derived protein" evidence="2">
    <location>
        <begin position="244"/>
        <end position="529"/>
    </location>
</feature>
<feature type="compositionally biased region" description="Acidic residues" evidence="1">
    <location>
        <begin position="701"/>
        <end position="716"/>
    </location>
</feature>
<gene>
    <name evidence="3" type="ORF">PPTG_06182</name>
</gene>